<protein>
    <submittedName>
        <fullName evidence="3">Arsenate reductase ArsC</fullName>
    </submittedName>
</protein>
<feature type="domain" description="Phosphotyrosine protein phosphatase I" evidence="2">
    <location>
        <begin position="3"/>
        <end position="129"/>
    </location>
</feature>
<evidence type="ECO:0000313" key="4">
    <source>
        <dbReference type="Proteomes" id="UP000321533"/>
    </source>
</evidence>
<dbReference type="Gene3D" id="3.40.50.2300">
    <property type="match status" value="1"/>
</dbReference>
<reference evidence="3 4" key="1">
    <citation type="journal article" date="2016" name="Int. J. Syst. Evol. Microbiol.">
        <title>Panacibacter ginsenosidivorans gen. nov., sp. nov., with ginsenoside converting activity isolated from soil of a ginseng field.</title>
        <authorList>
            <person name="Siddiqi M.Z."/>
            <person name="Muhammad Shafi S."/>
            <person name="Choi K.D."/>
            <person name="Im W.T."/>
        </authorList>
    </citation>
    <scope>NUCLEOTIDE SEQUENCE [LARGE SCALE GENOMIC DNA]</scope>
    <source>
        <strain evidence="3 4">Gsoil1550</strain>
    </source>
</reference>
<keyword evidence="1" id="KW-0059">Arsenical resistance</keyword>
<dbReference type="AlphaFoldDB" id="A0A5B8V874"/>
<keyword evidence="4" id="KW-1185">Reference proteome</keyword>
<sequence length="139" mass="15313">MKKKLLFVCIENSNRSQMSQAFATIYGGNAVEAYSAGSKPSGVVNSKAIAAMKELGYDLNKHDSKSLKEVEKYAPFDVVVTMGCGDACPWMPAKQFIDWQIPDPKHMEPAEFNIVRDFIAGKVKDLLAILNIPVQTITT</sequence>
<dbReference type="SMART" id="SM00226">
    <property type="entry name" value="LMWPc"/>
    <property type="match status" value="1"/>
</dbReference>
<dbReference type="EMBL" id="CP042435">
    <property type="protein sequence ID" value="QEC67687.1"/>
    <property type="molecule type" value="Genomic_DNA"/>
</dbReference>
<dbReference type="KEGG" id="pgin:FRZ67_10430"/>
<accession>A0A5B8V874</accession>
<dbReference type="OrthoDB" id="9799096at2"/>
<dbReference type="PANTHER" id="PTHR43428:SF1">
    <property type="entry name" value="ARSENATE REDUCTASE"/>
    <property type="match status" value="1"/>
</dbReference>
<dbReference type="Pfam" id="PF01451">
    <property type="entry name" value="LMWPc"/>
    <property type="match status" value="1"/>
</dbReference>
<evidence type="ECO:0000259" key="2">
    <source>
        <dbReference type="SMART" id="SM00226"/>
    </source>
</evidence>
<gene>
    <name evidence="3" type="ORF">FRZ67_10430</name>
</gene>
<dbReference type="InterPro" id="IPR023485">
    <property type="entry name" value="Ptyr_pPase"/>
</dbReference>
<dbReference type="CDD" id="cd16345">
    <property type="entry name" value="LMWP_ArsC"/>
    <property type="match status" value="1"/>
</dbReference>
<proteinExistence type="predicted"/>
<evidence type="ECO:0000256" key="1">
    <source>
        <dbReference type="ARBA" id="ARBA00022849"/>
    </source>
</evidence>
<organism evidence="3 4">
    <name type="scientific">Panacibacter ginsenosidivorans</name>
    <dbReference type="NCBI Taxonomy" id="1813871"/>
    <lineage>
        <taxon>Bacteria</taxon>
        <taxon>Pseudomonadati</taxon>
        <taxon>Bacteroidota</taxon>
        <taxon>Chitinophagia</taxon>
        <taxon>Chitinophagales</taxon>
        <taxon>Chitinophagaceae</taxon>
        <taxon>Panacibacter</taxon>
    </lineage>
</organism>
<dbReference type="PANTHER" id="PTHR43428">
    <property type="entry name" value="ARSENATE REDUCTASE"/>
    <property type="match status" value="1"/>
</dbReference>
<evidence type="ECO:0000313" key="3">
    <source>
        <dbReference type="EMBL" id="QEC67687.1"/>
    </source>
</evidence>
<dbReference type="RefSeq" id="WP_147189494.1">
    <property type="nucleotide sequence ID" value="NZ_CP042435.1"/>
</dbReference>
<dbReference type="InterPro" id="IPR036196">
    <property type="entry name" value="Ptyr_pPase_sf"/>
</dbReference>
<name>A0A5B8V874_9BACT</name>
<dbReference type="Proteomes" id="UP000321533">
    <property type="component" value="Chromosome"/>
</dbReference>
<dbReference type="SUPFAM" id="SSF52788">
    <property type="entry name" value="Phosphotyrosine protein phosphatases I"/>
    <property type="match status" value="1"/>
</dbReference>
<dbReference type="GO" id="GO:0046685">
    <property type="term" value="P:response to arsenic-containing substance"/>
    <property type="evidence" value="ECO:0007669"/>
    <property type="project" value="UniProtKB-KW"/>
</dbReference>